<accession>A0A7G8BEU8</accession>
<keyword evidence="2" id="KW-1185">Reference proteome</keyword>
<organism evidence="1 2">
    <name type="scientific">Alloacidobacterium dinghuense</name>
    <dbReference type="NCBI Taxonomy" id="2763107"/>
    <lineage>
        <taxon>Bacteria</taxon>
        <taxon>Pseudomonadati</taxon>
        <taxon>Acidobacteriota</taxon>
        <taxon>Terriglobia</taxon>
        <taxon>Terriglobales</taxon>
        <taxon>Acidobacteriaceae</taxon>
        <taxon>Alloacidobacterium</taxon>
    </lineage>
</organism>
<dbReference type="RefSeq" id="WP_186741410.1">
    <property type="nucleotide sequence ID" value="NZ_CP060394.1"/>
</dbReference>
<gene>
    <name evidence="1" type="ORF">H7849_18450</name>
</gene>
<evidence type="ECO:0008006" key="3">
    <source>
        <dbReference type="Google" id="ProtNLM"/>
    </source>
</evidence>
<dbReference type="Proteomes" id="UP000515312">
    <property type="component" value="Chromosome"/>
</dbReference>
<evidence type="ECO:0000313" key="1">
    <source>
        <dbReference type="EMBL" id="QNI31068.1"/>
    </source>
</evidence>
<evidence type="ECO:0000313" key="2">
    <source>
        <dbReference type="Proteomes" id="UP000515312"/>
    </source>
</evidence>
<proteinExistence type="predicted"/>
<protein>
    <recommendedName>
        <fullName evidence="3">TIGR04255 family protein</fullName>
    </recommendedName>
</protein>
<name>A0A7G8BEU8_9BACT</name>
<dbReference type="EMBL" id="CP060394">
    <property type="protein sequence ID" value="QNI31068.1"/>
    <property type="molecule type" value="Genomic_DNA"/>
</dbReference>
<sequence length="229" mass="26042">MEITAILKARALARVELDELNLGGRVRFLDCVAPLVERYQFAVFPQKPEDFDFTKNGVKFESGKANGLLIDSLVIYDQAIYVDTLSSTDDSQKILLEMMEWGRDALRLSYRPGMFRKWGYISDITFQTDFPLLASFSSPLQRLGEKTSEVMGDLFDGLHYQPMSLTIGHDPNVRKNGIAGLVIQHRVGTLFSENKYFSEAPLPTHFHIRFLQEFEADVLEARKLQALAD</sequence>
<dbReference type="KEGG" id="adin:H7849_18450"/>
<dbReference type="AlphaFoldDB" id="A0A7G8BEU8"/>
<reference evidence="1 2" key="1">
    <citation type="submission" date="2020-08" db="EMBL/GenBank/DDBJ databases">
        <title>Edaphobacter telluris sp. nov. and Acidobacterium dinghuensis sp. nov., two acidobacteria isolated from forest soil.</title>
        <authorList>
            <person name="Fu J."/>
            <person name="Qiu L."/>
        </authorList>
    </citation>
    <scope>NUCLEOTIDE SEQUENCE [LARGE SCALE GENOMIC DNA]</scope>
    <source>
        <strain evidence="1">4Y35</strain>
    </source>
</reference>